<dbReference type="GO" id="GO:0016020">
    <property type="term" value="C:membrane"/>
    <property type="evidence" value="ECO:0007669"/>
    <property type="project" value="InterPro"/>
</dbReference>
<organism evidence="3 4">
    <name type="scientific">Aureimonas flava</name>
    <dbReference type="NCBI Taxonomy" id="2320271"/>
    <lineage>
        <taxon>Bacteria</taxon>
        <taxon>Pseudomonadati</taxon>
        <taxon>Pseudomonadota</taxon>
        <taxon>Alphaproteobacteria</taxon>
        <taxon>Hyphomicrobiales</taxon>
        <taxon>Aurantimonadaceae</taxon>
        <taxon>Aureimonas</taxon>
    </lineage>
</organism>
<keyword evidence="4" id="KW-1185">Reference proteome</keyword>
<gene>
    <name evidence="3" type="ORF">D3218_15860</name>
</gene>
<dbReference type="AlphaFoldDB" id="A0A3A1WQQ6"/>
<evidence type="ECO:0000256" key="2">
    <source>
        <dbReference type="SAM" id="Phobius"/>
    </source>
</evidence>
<name>A0A3A1WQQ6_9HYPH</name>
<sequence length="156" mass="17595">MAAAGLSSAMSPRVHERVCPLAQLAFVREIPISSCEPRATIPPKAESRNPRRLPSDMLAVIQVVLLILNILWWIIIASAILSWLFAFNIVNPRNQFVSVIGDFLYRITEPLYRPIRRILPNFGGLDLSPLVVLLVIFFLQQIIYIYVVPAVYRAGI</sequence>
<dbReference type="EMBL" id="QYRN01000008">
    <property type="protein sequence ID" value="RIX99238.1"/>
    <property type="molecule type" value="Genomic_DNA"/>
</dbReference>
<feature type="transmembrane region" description="Helical" evidence="2">
    <location>
        <begin position="130"/>
        <end position="152"/>
    </location>
</feature>
<dbReference type="InterPro" id="IPR003425">
    <property type="entry name" value="CCB3/YggT"/>
</dbReference>
<keyword evidence="2" id="KW-1133">Transmembrane helix</keyword>
<keyword evidence="2" id="KW-0812">Transmembrane</keyword>
<feature type="transmembrane region" description="Helical" evidence="2">
    <location>
        <begin position="58"/>
        <end position="86"/>
    </location>
</feature>
<comment type="caution">
    <text evidence="3">The sequence shown here is derived from an EMBL/GenBank/DDBJ whole genome shotgun (WGS) entry which is preliminary data.</text>
</comment>
<protein>
    <submittedName>
        <fullName evidence="3">YggT family protein</fullName>
    </submittedName>
</protein>
<comment type="similarity">
    <text evidence="1">Belongs to the YggT family.</text>
</comment>
<dbReference type="OrthoDB" id="9814445at2"/>
<dbReference type="Proteomes" id="UP000265750">
    <property type="component" value="Unassembled WGS sequence"/>
</dbReference>
<evidence type="ECO:0000256" key="1">
    <source>
        <dbReference type="ARBA" id="ARBA00010894"/>
    </source>
</evidence>
<proteinExistence type="inferred from homology"/>
<reference evidence="4" key="1">
    <citation type="submission" date="2018-09" db="EMBL/GenBank/DDBJ databases">
        <authorList>
            <person name="Tuo L."/>
        </authorList>
    </citation>
    <scope>NUCLEOTIDE SEQUENCE [LARGE SCALE GENOMIC DNA]</scope>
    <source>
        <strain evidence="4">M2BS4Y-1</strain>
    </source>
</reference>
<dbReference type="Pfam" id="PF02325">
    <property type="entry name" value="CCB3_YggT"/>
    <property type="match status" value="1"/>
</dbReference>
<evidence type="ECO:0000313" key="3">
    <source>
        <dbReference type="EMBL" id="RIX99238.1"/>
    </source>
</evidence>
<evidence type="ECO:0000313" key="4">
    <source>
        <dbReference type="Proteomes" id="UP000265750"/>
    </source>
</evidence>
<keyword evidence="2" id="KW-0472">Membrane</keyword>
<dbReference type="PANTHER" id="PTHR33219">
    <property type="entry name" value="YLMG HOMOLOG PROTEIN 2, CHLOROPLASTIC"/>
    <property type="match status" value="1"/>
</dbReference>
<accession>A0A3A1WQQ6</accession>
<dbReference type="PANTHER" id="PTHR33219:SF14">
    <property type="entry name" value="PROTEIN COFACTOR ASSEMBLY OF COMPLEX C SUBUNIT B CCB3, CHLOROPLASTIC-RELATED"/>
    <property type="match status" value="1"/>
</dbReference>